<proteinExistence type="predicted"/>
<comment type="caution">
    <text evidence="1">The sequence shown here is derived from an EMBL/GenBank/DDBJ whole genome shotgun (WGS) entry which is preliminary data.</text>
</comment>
<protein>
    <submittedName>
        <fullName evidence="1">Uncharacterized protein</fullName>
    </submittedName>
</protein>
<dbReference type="Proteomes" id="UP001203761">
    <property type="component" value="Unassembled WGS sequence"/>
</dbReference>
<gene>
    <name evidence="1" type="ORF">Bequi_13560</name>
</gene>
<sequence>MADLFAETLLDHPDLQDVLIPAGESAEAANAPRGWQVCPFDPEPLRELSPAGAA</sequence>
<organism evidence="1 2">
    <name type="scientific">Brachybacterium equifaecis</name>
    <dbReference type="NCBI Taxonomy" id="2910770"/>
    <lineage>
        <taxon>Bacteria</taxon>
        <taxon>Bacillati</taxon>
        <taxon>Actinomycetota</taxon>
        <taxon>Actinomycetes</taxon>
        <taxon>Micrococcales</taxon>
        <taxon>Dermabacteraceae</taxon>
        <taxon>Brachybacterium</taxon>
    </lineage>
</organism>
<keyword evidence="2" id="KW-1185">Reference proteome</keyword>
<dbReference type="RefSeq" id="WP_249738472.1">
    <property type="nucleotide sequence ID" value="NZ_JAKNCJ010000012.1"/>
</dbReference>
<evidence type="ECO:0000313" key="1">
    <source>
        <dbReference type="EMBL" id="MCL6424392.1"/>
    </source>
</evidence>
<accession>A0ABT0R394</accession>
<evidence type="ECO:0000313" key="2">
    <source>
        <dbReference type="Proteomes" id="UP001203761"/>
    </source>
</evidence>
<reference evidence="1" key="1">
    <citation type="submission" date="2022-02" db="EMBL/GenBank/DDBJ databases">
        <authorList>
            <person name="Lee M."/>
            <person name="Kim S.-J."/>
            <person name="Jung M.-Y."/>
        </authorList>
    </citation>
    <scope>NUCLEOTIDE SEQUENCE</scope>
    <source>
        <strain evidence="1">JHP9</strain>
    </source>
</reference>
<dbReference type="EMBL" id="JAKNCJ010000012">
    <property type="protein sequence ID" value="MCL6424392.1"/>
    <property type="molecule type" value="Genomic_DNA"/>
</dbReference>
<name>A0ABT0R394_9MICO</name>